<dbReference type="GO" id="GO:0043565">
    <property type="term" value="F:sequence-specific DNA binding"/>
    <property type="evidence" value="ECO:0007669"/>
    <property type="project" value="InterPro"/>
</dbReference>
<reference evidence="9" key="1">
    <citation type="submission" date="2016-11" db="UniProtKB">
        <authorList>
            <consortium name="WormBaseParasite"/>
        </authorList>
    </citation>
    <scope>IDENTIFICATION</scope>
</reference>
<accession>A0A1I8ADH7</accession>
<dbReference type="SMART" id="SM00301">
    <property type="entry name" value="DM"/>
    <property type="match status" value="1"/>
</dbReference>
<feature type="region of interest" description="Disordered" evidence="6">
    <location>
        <begin position="170"/>
        <end position="207"/>
    </location>
</feature>
<feature type="region of interest" description="Disordered" evidence="6">
    <location>
        <begin position="367"/>
        <end position="408"/>
    </location>
</feature>
<dbReference type="AlphaFoldDB" id="A0A1I8ADH7"/>
<dbReference type="InterPro" id="IPR036407">
    <property type="entry name" value="DM_DNA-bd_sf"/>
</dbReference>
<keyword evidence="3 5" id="KW-0238">DNA-binding</keyword>
<feature type="compositionally biased region" description="Basic and acidic residues" evidence="6">
    <location>
        <begin position="391"/>
        <end position="406"/>
    </location>
</feature>
<proteinExistence type="predicted"/>
<evidence type="ECO:0000313" key="9">
    <source>
        <dbReference type="WBParaSite" id="L893_g4334.t1"/>
    </source>
</evidence>
<evidence type="ECO:0000256" key="6">
    <source>
        <dbReference type="SAM" id="MobiDB-lite"/>
    </source>
</evidence>
<keyword evidence="8" id="KW-1185">Reference proteome</keyword>
<feature type="compositionally biased region" description="Polar residues" evidence="6">
    <location>
        <begin position="322"/>
        <end position="336"/>
    </location>
</feature>
<feature type="region of interest" description="Disordered" evidence="6">
    <location>
        <begin position="438"/>
        <end position="457"/>
    </location>
</feature>
<keyword evidence="1 5" id="KW-0479">Metal-binding</keyword>
<evidence type="ECO:0000313" key="8">
    <source>
        <dbReference type="Proteomes" id="UP000095287"/>
    </source>
</evidence>
<evidence type="ECO:0000256" key="3">
    <source>
        <dbReference type="ARBA" id="ARBA00023125"/>
    </source>
</evidence>
<evidence type="ECO:0000256" key="2">
    <source>
        <dbReference type="ARBA" id="ARBA00022833"/>
    </source>
</evidence>
<comment type="subcellular location">
    <subcellularLocation>
        <location evidence="5">Nucleus</location>
    </subcellularLocation>
</comment>
<organism evidence="8 9">
    <name type="scientific">Steinernema glaseri</name>
    <dbReference type="NCBI Taxonomy" id="37863"/>
    <lineage>
        <taxon>Eukaryota</taxon>
        <taxon>Metazoa</taxon>
        <taxon>Ecdysozoa</taxon>
        <taxon>Nematoda</taxon>
        <taxon>Chromadorea</taxon>
        <taxon>Rhabditida</taxon>
        <taxon>Tylenchina</taxon>
        <taxon>Panagrolaimomorpha</taxon>
        <taxon>Strongyloidoidea</taxon>
        <taxon>Steinernematidae</taxon>
        <taxon>Steinernema</taxon>
    </lineage>
</organism>
<protein>
    <submittedName>
        <fullName evidence="9">DM domain-containing protein</fullName>
    </submittedName>
</protein>
<dbReference type="GO" id="GO:0005634">
    <property type="term" value="C:nucleus"/>
    <property type="evidence" value="ECO:0007669"/>
    <property type="project" value="UniProtKB-SubCell"/>
</dbReference>
<dbReference type="Pfam" id="PF00751">
    <property type="entry name" value="DM"/>
    <property type="match status" value="1"/>
</dbReference>
<dbReference type="PROSITE" id="PS40000">
    <property type="entry name" value="DM_1"/>
    <property type="match status" value="1"/>
</dbReference>
<dbReference type="Proteomes" id="UP000095287">
    <property type="component" value="Unplaced"/>
</dbReference>
<evidence type="ECO:0000256" key="4">
    <source>
        <dbReference type="ARBA" id="ARBA00023242"/>
    </source>
</evidence>
<feature type="DNA-binding region" description="DM" evidence="5">
    <location>
        <begin position="215"/>
        <end position="258"/>
    </location>
</feature>
<feature type="compositionally biased region" description="Basic and acidic residues" evidence="6">
    <location>
        <begin position="438"/>
        <end position="447"/>
    </location>
</feature>
<dbReference type="InterPro" id="IPR001275">
    <property type="entry name" value="DM_DNA-bd"/>
</dbReference>
<dbReference type="Gene3D" id="4.10.1040.10">
    <property type="entry name" value="DM DNA-binding domain"/>
    <property type="match status" value="1"/>
</dbReference>
<dbReference type="PROSITE" id="PS50809">
    <property type="entry name" value="DM_2"/>
    <property type="match status" value="1"/>
</dbReference>
<evidence type="ECO:0000256" key="5">
    <source>
        <dbReference type="PROSITE-ProRule" id="PRU00070"/>
    </source>
</evidence>
<feature type="region of interest" description="Disordered" evidence="6">
    <location>
        <begin position="322"/>
        <end position="352"/>
    </location>
</feature>
<dbReference type="WBParaSite" id="L893_g4334.t1">
    <property type="protein sequence ID" value="L893_g4334.t1"/>
    <property type="gene ID" value="L893_g4334"/>
</dbReference>
<evidence type="ECO:0000259" key="7">
    <source>
        <dbReference type="PROSITE" id="PS50809"/>
    </source>
</evidence>
<dbReference type="SUPFAM" id="SSF82927">
    <property type="entry name" value="Cysteine-rich DNA binding domain, (DM domain)"/>
    <property type="match status" value="1"/>
</dbReference>
<dbReference type="GO" id="GO:0006355">
    <property type="term" value="P:regulation of DNA-templated transcription"/>
    <property type="evidence" value="ECO:0007669"/>
    <property type="project" value="InterPro"/>
</dbReference>
<keyword evidence="2 5" id="KW-0862">Zinc</keyword>
<feature type="domain" description="DM" evidence="7">
    <location>
        <begin position="215"/>
        <end position="258"/>
    </location>
</feature>
<feature type="compositionally biased region" description="Low complexity" evidence="6">
    <location>
        <begin position="371"/>
        <end position="385"/>
    </location>
</feature>
<name>A0A1I8ADH7_9BILA</name>
<dbReference type="GO" id="GO:0046872">
    <property type="term" value="F:metal ion binding"/>
    <property type="evidence" value="ECO:0007669"/>
    <property type="project" value="UniProtKB-KW"/>
</dbReference>
<evidence type="ECO:0000256" key="1">
    <source>
        <dbReference type="ARBA" id="ARBA00022723"/>
    </source>
</evidence>
<keyword evidence="4 5" id="KW-0539">Nucleus</keyword>
<sequence length="695" mass="75693">MPEPVVFSPNQRSTTIASFAVTSSFKNTGLRHATAGARHDNVGYPELKVACATCASDNGRRQTVLRFPQFGFECSRSEIKRSTEQHAWQLKRERVFVCSRILVDAYGFTSLLSLSHHAAYNHVPTRSYDVCPRPVSRAYNAAFVLLIFKDTETENSYCHLMTNHSAEQLKGISEGSPGPAARDAAEKQPQSQSVPMTNPASPKSPSHQKTRVLFCRKCEGHGVQAILKGHAPTCPYNLCNCKSCEKLMSKRLHSFNKRNKSRLEAAAALTATRNRLRAEALANNLDPDEADLHLSNQPHLLRALLSCSPTGDMDENRNSVIEFNQGSIPSTSTSVSPRLDDTRCSSNSNPNEVNAMSYDIWMKLQHNGKKTSTSSSTSDRTANSSPGTRKRSYEYMKSSDDSKSDNGHFSAAKEQITDDDDEYVTLPTIPPIRCKIRRQDGAERKSSWSDGKATSICQPQPVHENSVISAASLTYGQKLTPPPALVTNPIPAPQPLNISNCGVSNAANDSAVPMIRPTVAPHALNSPLLNSFTTAANVMSTVPPPMSSDAMANPLVSAAAAAPVSADQRTVEFLQNEVQMLKSYCQELTKQLQLQNQRSQAHSSLLSVANPLSFSSPNTVLHPIPSTAPPTTQYYDLVQQQLLINSLSLNPKDTLLDAPSGQFGIPQVYGGPSLQSFVSQLSSLGRVMGHESTIM</sequence>
<feature type="compositionally biased region" description="Polar residues" evidence="6">
    <location>
        <begin position="188"/>
        <end position="207"/>
    </location>
</feature>